<reference evidence="1 2" key="1">
    <citation type="submission" date="2018-02" db="EMBL/GenBank/DDBJ databases">
        <authorList>
            <person name="Machado R.A."/>
        </authorList>
    </citation>
    <scope>NUCLEOTIDE SEQUENCE [LARGE SCALE GENOMIC DNA]</scope>
    <source>
        <strain evidence="1 2">DSM 19724</strain>
    </source>
</reference>
<protein>
    <submittedName>
        <fullName evidence="1">Uncharacterized protein</fullName>
    </submittedName>
</protein>
<evidence type="ECO:0000313" key="1">
    <source>
        <dbReference type="EMBL" id="NHB94678.1"/>
    </source>
</evidence>
<organism evidence="1 2">
    <name type="scientific">Photorhabdus cinerea</name>
    <dbReference type="NCBI Taxonomy" id="471575"/>
    <lineage>
        <taxon>Bacteria</taxon>
        <taxon>Pseudomonadati</taxon>
        <taxon>Pseudomonadota</taxon>
        <taxon>Gammaproteobacteria</taxon>
        <taxon>Enterobacterales</taxon>
        <taxon>Morganellaceae</taxon>
        <taxon>Photorhabdus</taxon>
    </lineage>
</organism>
<dbReference type="EMBL" id="PUJW01000062">
    <property type="protein sequence ID" value="NHB94678.1"/>
    <property type="molecule type" value="Genomic_DNA"/>
</dbReference>
<accession>A0A7X5QHX5</accession>
<sequence>MTETDRFRTLPNKHVRKSVKLISDMHYNTYTYFVQKISLCHEFLPIVGSPLWNRPPKISAEKLKPPVLALDLRD</sequence>
<proteinExistence type="predicted"/>
<dbReference type="Proteomes" id="UP000591844">
    <property type="component" value="Unassembled WGS sequence"/>
</dbReference>
<dbReference type="AlphaFoldDB" id="A0A7X5QHX5"/>
<name>A0A7X5QHX5_9GAMM</name>
<keyword evidence="2" id="KW-1185">Reference proteome</keyword>
<gene>
    <name evidence="1" type="ORF">C5469_22145</name>
</gene>
<evidence type="ECO:0000313" key="2">
    <source>
        <dbReference type="Proteomes" id="UP000591844"/>
    </source>
</evidence>
<comment type="caution">
    <text evidence="1">The sequence shown here is derived from an EMBL/GenBank/DDBJ whole genome shotgun (WGS) entry which is preliminary data.</text>
</comment>